<sequence>MSFPEPPLPFPSSSSGLPGKLILDFDGTITECDTIGNIGKAALAWQDCDEDVRQGLTAQWEDVVSSYFQDLAAYDASQPPQEQRRTVEHELAYLRGRRAVEQASLARVAELGLFRGPSGPTRLFEAGQRDRIAGTTTLRPGFSEWIEALQQSAQPVPSLHVVSVNFSVSYIKGVLQPWLYAFSSVTANELQPDGSISRDSSLAIPTAHDAHTAWTTCEDKAIATSYLSTQIPGSVKAYFGDSTTDIECLMRHGGYVLDSDGQGTLLSTLRRLGYAVPHTSDSGASLAEKRICWARDFHEVPQV</sequence>
<gene>
    <name evidence="1" type="ORF">BD289DRAFT_431552</name>
</gene>
<accession>A0A2T3AAX4</accession>
<reference evidence="1 2" key="1">
    <citation type="journal article" date="2018" name="Mycol. Prog.">
        <title>Coniella lustricola, a new species from submerged detritus.</title>
        <authorList>
            <person name="Raudabaugh D.B."/>
            <person name="Iturriaga T."/>
            <person name="Carver A."/>
            <person name="Mondo S."/>
            <person name="Pangilinan J."/>
            <person name="Lipzen A."/>
            <person name="He G."/>
            <person name="Amirebrahimi M."/>
            <person name="Grigoriev I.V."/>
            <person name="Miller A.N."/>
        </authorList>
    </citation>
    <scope>NUCLEOTIDE SEQUENCE [LARGE SCALE GENOMIC DNA]</scope>
    <source>
        <strain evidence="1 2">B22-T-1</strain>
    </source>
</reference>
<organism evidence="1 2">
    <name type="scientific">Coniella lustricola</name>
    <dbReference type="NCBI Taxonomy" id="2025994"/>
    <lineage>
        <taxon>Eukaryota</taxon>
        <taxon>Fungi</taxon>
        <taxon>Dikarya</taxon>
        <taxon>Ascomycota</taxon>
        <taxon>Pezizomycotina</taxon>
        <taxon>Sordariomycetes</taxon>
        <taxon>Sordariomycetidae</taxon>
        <taxon>Diaporthales</taxon>
        <taxon>Schizoparmaceae</taxon>
        <taxon>Coniella</taxon>
    </lineage>
</organism>
<evidence type="ECO:0000313" key="2">
    <source>
        <dbReference type="Proteomes" id="UP000241462"/>
    </source>
</evidence>
<keyword evidence="2" id="KW-1185">Reference proteome</keyword>
<dbReference type="InterPro" id="IPR050849">
    <property type="entry name" value="HAD-like_hydrolase_phosphatase"/>
</dbReference>
<dbReference type="InterPro" id="IPR036412">
    <property type="entry name" value="HAD-like_sf"/>
</dbReference>
<name>A0A2T3AAX4_9PEZI</name>
<dbReference type="Gene3D" id="3.40.50.1000">
    <property type="entry name" value="HAD superfamily/HAD-like"/>
    <property type="match status" value="1"/>
</dbReference>
<protein>
    <recommendedName>
        <fullName evidence="3">HAD-like domain-containing protein</fullName>
    </recommendedName>
</protein>
<dbReference type="PANTHER" id="PTHR28181:SF1">
    <property type="entry name" value="COLD TOLERANCE PROTEIN 1"/>
    <property type="match status" value="1"/>
</dbReference>
<dbReference type="Proteomes" id="UP000241462">
    <property type="component" value="Unassembled WGS sequence"/>
</dbReference>
<dbReference type="SUPFAM" id="SSF56784">
    <property type="entry name" value="HAD-like"/>
    <property type="match status" value="1"/>
</dbReference>
<dbReference type="InterPro" id="IPR023214">
    <property type="entry name" value="HAD_sf"/>
</dbReference>
<dbReference type="OrthoDB" id="10255128at2759"/>
<dbReference type="EMBL" id="KZ678423">
    <property type="protein sequence ID" value="PSR88967.1"/>
    <property type="molecule type" value="Genomic_DNA"/>
</dbReference>
<proteinExistence type="predicted"/>
<dbReference type="PANTHER" id="PTHR28181">
    <property type="entry name" value="UPF0655 PROTEIN YCR015C"/>
    <property type="match status" value="1"/>
</dbReference>
<dbReference type="AlphaFoldDB" id="A0A2T3AAX4"/>
<evidence type="ECO:0008006" key="3">
    <source>
        <dbReference type="Google" id="ProtNLM"/>
    </source>
</evidence>
<dbReference type="InParanoid" id="A0A2T3AAX4"/>
<dbReference type="STRING" id="2025994.A0A2T3AAX4"/>
<evidence type="ECO:0000313" key="1">
    <source>
        <dbReference type="EMBL" id="PSR88967.1"/>
    </source>
</evidence>